<evidence type="ECO:0000256" key="3">
    <source>
        <dbReference type="ARBA" id="ARBA00022692"/>
    </source>
</evidence>
<gene>
    <name evidence="8" type="ORF">SAMN05421666_1466</name>
</gene>
<feature type="transmembrane region" description="Helical" evidence="6">
    <location>
        <begin position="161"/>
        <end position="179"/>
    </location>
</feature>
<dbReference type="STRING" id="573024.SAMN05216208_0670"/>
<feature type="transmembrane region" description="Helical" evidence="6">
    <location>
        <begin position="214"/>
        <end position="232"/>
    </location>
</feature>
<dbReference type="PANTHER" id="PTHR22911:SF6">
    <property type="entry name" value="SOLUTE CARRIER FAMILY 35 MEMBER G1"/>
    <property type="match status" value="1"/>
</dbReference>
<name>A0A1N7FXM2_9RHOB</name>
<keyword evidence="3 6" id="KW-0812">Transmembrane</keyword>
<feature type="transmembrane region" description="Helical" evidence="6">
    <location>
        <begin position="298"/>
        <end position="316"/>
    </location>
</feature>
<evidence type="ECO:0000256" key="5">
    <source>
        <dbReference type="ARBA" id="ARBA00023136"/>
    </source>
</evidence>
<feature type="transmembrane region" description="Helical" evidence="6">
    <location>
        <begin position="276"/>
        <end position="292"/>
    </location>
</feature>
<feature type="transmembrane region" description="Helical" evidence="6">
    <location>
        <begin position="185"/>
        <end position="202"/>
    </location>
</feature>
<evidence type="ECO:0000256" key="6">
    <source>
        <dbReference type="SAM" id="Phobius"/>
    </source>
</evidence>
<dbReference type="Proteomes" id="UP000186019">
    <property type="component" value="Unassembled WGS sequence"/>
</dbReference>
<sequence>MVAMPGAFGESICGTVKVGAWHLALACFACADVAMKLSDNMIGAALMVASMAAYTVNDTLMKTLAGAVPLFQVIFLRGVLTTAAVAVIAWRMGAFSKRVSRRDSGAIALRVIGEVAGTYFFLTALYHMPLANVTAILQSLPLAITLVAALVLREPVGWKRITAVLAGFIGILMIVRPGAEGFNIYALYGLAAVGCITLRDLATRRLSRETSSMLVTFATSVTVMTVFGIASATGEWATLTGADWLTIVCAAILIVGGYLTSIMVVRVGEISFTAPFRYTAILWALLLGWLVFGDWPAPIVLVGAGIVVASGIFTLYREARLGRQKRPAPVLRPR</sequence>
<feature type="transmembrane region" description="Helical" evidence="6">
    <location>
        <begin position="244"/>
        <end position="264"/>
    </location>
</feature>
<protein>
    <submittedName>
        <fullName evidence="8">S-adenosylmethionine uptake transporter</fullName>
    </submittedName>
</protein>
<dbReference type="PANTHER" id="PTHR22911">
    <property type="entry name" value="ACYL-MALONYL CONDENSING ENZYME-RELATED"/>
    <property type="match status" value="1"/>
</dbReference>
<dbReference type="Pfam" id="PF00892">
    <property type="entry name" value="EamA"/>
    <property type="match status" value="2"/>
</dbReference>
<proteinExistence type="inferred from homology"/>
<keyword evidence="5 6" id="KW-0472">Membrane</keyword>
<evidence type="ECO:0000256" key="4">
    <source>
        <dbReference type="ARBA" id="ARBA00022989"/>
    </source>
</evidence>
<feature type="transmembrane region" description="Helical" evidence="6">
    <location>
        <begin position="111"/>
        <end position="129"/>
    </location>
</feature>
<feature type="domain" description="EamA" evidence="7">
    <location>
        <begin position="185"/>
        <end position="314"/>
    </location>
</feature>
<dbReference type="InterPro" id="IPR000620">
    <property type="entry name" value="EamA_dom"/>
</dbReference>
<keyword evidence="4 6" id="KW-1133">Transmembrane helix</keyword>
<feature type="domain" description="EamA" evidence="7">
    <location>
        <begin position="42"/>
        <end position="175"/>
    </location>
</feature>
<feature type="transmembrane region" description="Helical" evidence="6">
    <location>
        <begin position="69"/>
        <end position="90"/>
    </location>
</feature>
<dbReference type="GO" id="GO:0016020">
    <property type="term" value="C:membrane"/>
    <property type="evidence" value="ECO:0007669"/>
    <property type="project" value="UniProtKB-SubCell"/>
</dbReference>
<comment type="subcellular location">
    <subcellularLocation>
        <location evidence="1">Membrane</location>
        <topology evidence="1">Multi-pass membrane protein</topology>
    </subcellularLocation>
</comment>
<organism evidence="8 9">
    <name type="scientific">Roseovarius nanhaiticus</name>
    <dbReference type="NCBI Taxonomy" id="573024"/>
    <lineage>
        <taxon>Bacteria</taxon>
        <taxon>Pseudomonadati</taxon>
        <taxon>Pseudomonadota</taxon>
        <taxon>Alphaproteobacteria</taxon>
        <taxon>Rhodobacterales</taxon>
        <taxon>Roseobacteraceae</taxon>
        <taxon>Roseovarius</taxon>
    </lineage>
</organism>
<dbReference type="AlphaFoldDB" id="A0A1N7FXM2"/>
<evidence type="ECO:0000313" key="9">
    <source>
        <dbReference type="Proteomes" id="UP000186019"/>
    </source>
</evidence>
<dbReference type="SUPFAM" id="SSF103481">
    <property type="entry name" value="Multidrug resistance efflux transporter EmrE"/>
    <property type="match status" value="2"/>
</dbReference>
<evidence type="ECO:0000313" key="8">
    <source>
        <dbReference type="EMBL" id="SIS05044.1"/>
    </source>
</evidence>
<keyword evidence="9" id="KW-1185">Reference proteome</keyword>
<accession>A0A1N7FXM2</accession>
<feature type="transmembrane region" description="Helical" evidence="6">
    <location>
        <begin position="135"/>
        <end position="152"/>
    </location>
</feature>
<evidence type="ECO:0000256" key="1">
    <source>
        <dbReference type="ARBA" id="ARBA00004141"/>
    </source>
</evidence>
<dbReference type="InterPro" id="IPR037185">
    <property type="entry name" value="EmrE-like"/>
</dbReference>
<reference evidence="8 9" key="1">
    <citation type="submission" date="2017-01" db="EMBL/GenBank/DDBJ databases">
        <authorList>
            <person name="Mah S.A."/>
            <person name="Swanson W.J."/>
            <person name="Moy G.W."/>
            <person name="Vacquier V.D."/>
        </authorList>
    </citation>
    <scope>NUCLEOTIDE SEQUENCE [LARGE SCALE GENOMIC DNA]</scope>
    <source>
        <strain evidence="8 9">DSM 29590</strain>
    </source>
</reference>
<evidence type="ECO:0000256" key="2">
    <source>
        <dbReference type="ARBA" id="ARBA00009853"/>
    </source>
</evidence>
<evidence type="ECO:0000259" key="7">
    <source>
        <dbReference type="Pfam" id="PF00892"/>
    </source>
</evidence>
<comment type="similarity">
    <text evidence="2">Belongs to the drug/metabolite transporter (DMT) superfamily. 10 TMS drug/metabolite exporter (DME) (TC 2.A.7.3) family.</text>
</comment>
<dbReference type="EMBL" id="FTNV01000001">
    <property type="protein sequence ID" value="SIS05044.1"/>
    <property type="molecule type" value="Genomic_DNA"/>
</dbReference>